<proteinExistence type="predicted"/>
<dbReference type="InterPro" id="IPR011008">
    <property type="entry name" value="Dimeric_a/b-barrel"/>
</dbReference>
<accession>A0A918RKH7</accession>
<reference evidence="2" key="1">
    <citation type="journal article" date="2014" name="Int. J. Syst. Evol. Microbiol.">
        <title>Complete genome sequence of Corynebacterium casei LMG S-19264T (=DSM 44701T), isolated from a smear-ripened cheese.</title>
        <authorList>
            <consortium name="US DOE Joint Genome Institute (JGI-PGF)"/>
            <person name="Walter F."/>
            <person name="Albersmeier A."/>
            <person name="Kalinowski J."/>
            <person name="Ruckert C."/>
        </authorList>
    </citation>
    <scope>NUCLEOTIDE SEQUENCE</scope>
    <source>
        <strain evidence="2">JCM 5016</strain>
    </source>
</reference>
<reference evidence="2" key="2">
    <citation type="submission" date="2020-09" db="EMBL/GenBank/DDBJ databases">
        <authorList>
            <person name="Sun Q."/>
            <person name="Ohkuma M."/>
        </authorList>
    </citation>
    <scope>NUCLEOTIDE SEQUENCE</scope>
    <source>
        <strain evidence="2">JCM 5016</strain>
    </source>
</reference>
<dbReference type="Proteomes" id="UP000623010">
    <property type="component" value="Unassembled WGS sequence"/>
</dbReference>
<organism evidence="2 3">
    <name type="scientific">Streptomyces echinoruber</name>
    <dbReference type="NCBI Taxonomy" id="68898"/>
    <lineage>
        <taxon>Bacteria</taxon>
        <taxon>Bacillati</taxon>
        <taxon>Actinomycetota</taxon>
        <taxon>Actinomycetes</taxon>
        <taxon>Kitasatosporales</taxon>
        <taxon>Streptomycetaceae</taxon>
        <taxon>Streptomyces</taxon>
    </lineage>
</organism>
<comment type="caution">
    <text evidence="2">The sequence shown here is derived from an EMBL/GenBank/DDBJ whole genome shotgun (WGS) entry which is preliminary data.</text>
</comment>
<dbReference type="EMBL" id="BMWH01000019">
    <property type="protein sequence ID" value="GHA00518.1"/>
    <property type="molecule type" value="Genomic_DNA"/>
</dbReference>
<dbReference type="PROSITE" id="PS51725">
    <property type="entry name" value="ABM"/>
    <property type="match status" value="1"/>
</dbReference>
<keyword evidence="3" id="KW-1185">Reference proteome</keyword>
<dbReference type="Gene3D" id="3.30.70.100">
    <property type="match status" value="2"/>
</dbReference>
<evidence type="ECO:0000313" key="3">
    <source>
        <dbReference type="Proteomes" id="UP000623010"/>
    </source>
</evidence>
<gene>
    <name evidence="2" type="ORF">GCM10010389_44700</name>
</gene>
<feature type="domain" description="ABM" evidence="1">
    <location>
        <begin position="130"/>
        <end position="217"/>
    </location>
</feature>
<dbReference type="SUPFAM" id="SSF54909">
    <property type="entry name" value="Dimeric alpha+beta barrel"/>
    <property type="match status" value="2"/>
</dbReference>
<evidence type="ECO:0000313" key="2">
    <source>
        <dbReference type="EMBL" id="GHA00518.1"/>
    </source>
</evidence>
<dbReference type="Pfam" id="PF03992">
    <property type="entry name" value="ABM"/>
    <property type="match status" value="1"/>
</dbReference>
<name>A0A918RKH7_9ACTN</name>
<dbReference type="InterPro" id="IPR007138">
    <property type="entry name" value="ABM_dom"/>
</dbReference>
<evidence type="ECO:0000259" key="1">
    <source>
        <dbReference type="PROSITE" id="PS51725"/>
    </source>
</evidence>
<sequence length="233" mass="24802">MVPTHSAPAPQPAPGPRPAYTAAFEVLRVDGRHTADALAGLIAREVDAWVGETSGFLLSRVHVALDGRAVVHHTRWRDEAAYRTRYLGHPRAGALRGLDRRPGVVSATVFAGAPAGGIAGPAAGRAPGVVAVATRRFAGPEQAREVVDLLHRTGAWKRDMPGFISATPYLAPDGRTFVNYPMWTDRSAYDAWMADARIAEGQREIARFETAPPEYLVCAVAFETAAAPSAATG</sequence>
<dbReference type="RefSeq" id="WP_190059233.1">
    <property type="nucleotide sequence ID" value="NZ_BMWH01000019.1"/>
</dbReference>
<protein>
    <recommendedName>
        <fullName evidence="1">ABM domain-containing protein</fullName>
    </recommendedName>
</protein>
<dbReference type="AlphaFoldDB" id="A0A918RKH7"/>